<feature type="compositionally biased region" description="Low complexity" evidence="1">
    <location>
        <begin position="99"/>
        <end position="109"/>
    </location>
</feature>
<comment type="caution">
    <text evidence="2">The sequence shown here is derived from an EMBL/GenBank/DDBJ whole genome shotgun (WGS) entry which is preliminary data.</text>
</comment>
<dbReference type="Proteomes" id="UP001498398">
    <property type="component" value="Unassembled WGS sequence"/>
</dbReference>
<organism evidence="2 3">
    <name type="scientific">Marasmiellus scandens</name>
    <dbReference type="NCBI Taxonomy" id="2682957"/>
    <lineage>
        <taxon>Eukaryota</taxon>
        <taxon>Fungi</taxon>
        <taxon>Dikarya</taxon>
        <taxon>Basidiomycota</taxon>
        <taxon>Agaricomycotina</taxon>
        <taxon>Agaricomycetes</taxon>
        <taxon>Agaricomycetidae</taxon>
        <taxon>Agaricales</taxon>
        <taxon>Marasmiineae</taxon>
        <taxon>Omphalotaceae</taxon>
        <taxon>Marasmiellus</taxon>
    </lineage>
</organism>
<protein>
    <submittedName>
        <fullName evidence="2">Uncharacterized protein</fullName>
    </submittedName>
</protein>
<proteinExistence type="predicted"/>
<accession>A0ABR1J178</accession>
<sequence>MSKPQTCYFGSFFRSLSHTGLSQRPEGIPNVGVEKPDKASFRSVEQPNPASWNLYEWIQIYRCPMPEGQRLMWVDHKDPEDCEVRVFGDLLPDIRNTTYSLSSTGSKTSSAERVNPDPVQRIGSLDDLHEALHTDINHSFNSHVDNNENSHNGNTRMDNDNSYNTHTSINDHSFHNPDNSVADINAHNHNSHNTNRDQSLNAIYNGDVFCDKSSCQWKGVVAGGSVAASGYYVGVARSGISGIQSSQLAFPSNTGLGNYHQHTDTIPSLILILLIHLVVYTRRVVPGTG</sequence>
<dbReference type="EMBL" id="JBANRG010000055">
    <property type="protein sequence ID" value="KAK7443255.1"/>
    <property type="molecule type" value="Genomic_DNA"/>
</dbReference>
<gene>
    <name evidence="2" type="ORF">VKT23_015851</name>
</gene>
<feature type="region of interest" description="Disordered" evidence="1">
    <location>
        <begin position="99"/>
        <end position="118"/>
    </location>
</feature>
<feature type="region of interest" description="Disordered" evidence="1">
    <location>
        <begin position="139"/>
        <end position="172"/>
    </location>
</feature>
<keyword evidence="3" id="KW-1185">Reference proteome</keyword>
<evidence type="ECO:0000313" key="3">
    <source>
        <dbReference type="Proteomes" id="UP001498398"/>
    </source>
</evidence>
<evidence type="ECO:0000256" key="1">
    <source>
        <dbReference type="SAM" id="MobiDB-lite"/>
    </source>
</evidence>
<evidence type="ECO:0000313" key="2">
    <source>
        <dbReference type="EMBL" id="KAK7443255.1"/>
    </source>
</evidence>
<name>A0ABR1J178_9AGAR</name>
<reference evidence="2 3" key="1">
    <citation type="submission" date="2024-01" db="EMBL/GenBank/DDBJ databases">
        <title>A draft genome for the cacao thread blight pathogen Marasmiellus scandens.</title>
        <authorList>
            <person name="Baruah I.K."/>
            <person name="Leung J."/>
            <person name="Bukari Y."/>
            <person name="Amoako-Attah I."/>
            <person name="Meinhardt L.W."/>
            <person name="Bailey B.A."/>
            <person name="Cohen S.P."/>
        </authorList>
    </citation>
    <scope>NUCLEOTIDE SEQUENCE [LARGE SCALE GENOMIC DNA]</scope>
    <source>
        <strain evidence="2 3">GH-19</strain>
    </source>
</reference>